<dbReference type="PATRIC" id="fig|1265822.4.peg.3247"/>
<sequence>MQKIWQEKWLEQKYGEPTEIQQAIYEPLQNGEDIMAISLLGLENSRRTHYLFSKK</sequence>
<evidence type="ECO:0000313" key="2">
    <source>
        <dbReference type="Proteomes" id="UP000019241"/>
    </source>
</evidence>
<proteinExistence type="predicted"/>
<protein>
    <submittedName>
        <fullName evidence="1">Putative ATP-dependent RNA helicase</fullName>
    </submittedName>
</protein>
<organism evidence="1 2">
    <name type="scientific">Listeria fleischmannii FSL S10-1203</name>
    <dbReference type="NCBI Taxonomy" id="1265822"/>
    <lineage>
        <taxon>Bacteria</taxon>
        <taxon>Bacillati</taxon>
        <taxon>Bacillota</taxon>
        <taxon>Bacilli</taxon>
        <taxon>Bacillales</taxon>
        <taxon>Listeriaceae</taxon>
        <taxon>Listeria</taxon>
    </lineage>
</organism>
<dbReference type="EMBL" id="AODM01000053">
    <property type="protein sequence ID" value="EUJ50926.1"/>
    <property type="molecule type" value="Genomic_DNA"/>
</dbReference>
<accession>W7DHD6</accession>
<keyword evidence="1" id="KW-0067">ATP-binding</keyword>
<gene>
    <name evidence="1" type="ORF">MCOL2_15982</name>
</gene>
<keyword evidence="1" id="KW-0347">Helicase</keyword>
<dbReference type="AlphaFoldDB" id="W7DHD6"/>
<keyword evidence="1" id="KW-0378">Hydrolase</keyword>
<dbReference type="Proteomes" id="UP000019241">
    <property type="component" value="Unassembled WGS sequence"/>
</dbReference>
<dbReference type="GO" id="GO:0004386">
    <property type="term" value="F:helicase activity"/>
    <property type="evidence" value="ECO:0007669"/>
    <property type="project" value="UniProtKB-KW"/>
</dbReference>
<reference evidence="1 2" key="1">
    <citation type="submission" date="2012-12" db="EMBL/GenBank/DDBJ databases">
        <title>Novel taxa of Listeriaceae from agricultural environments in the United States.</title>
        <authorList>
            <person name="den Bakker H.C."/>
            <person name="Allred A."/>
            <person name="Warchocki S."/>
            <person name="Wright E.M."/>
            <person name="Burrell A."/>
            <person name="Nightingale K.K."/>
            <person name="Kephart D."/>
            <person name="Wiedmann M."/>
        </authorList>
    </citation>
    <scope>NUCLEOTIDE SEQUENCE [LARGE SCALE GENOMIC DNA]</scope>
    <source>
        <strain evidence="1 2">FSL S10-1203</strain>
    </source>
</reference>
<keyword evidence="1" id="KW-0547">Nucleotide-binding</keyword>
<evidence type="ECO:0000313" key="1">
    <source>
        <dbReference type="EMBL" id="EUJ50926.1"/>
    </source>
</evidence>
<name>W7DHD6_9LIST</name>
<comment type="caution">
    <text evidence="1">The sequence shown here is derived from an EMBL/GenBank/DDBJ whole genome shotgun (WGS) entry which is preliminary data.</text>
</comment>